<dbReference type="InterPro" id="IPR000253">
    <property type="entry name" value="FHA_dom"/>
</dbReference>
<dbReference type="Proteomes" id="UP000449906">
    <property type="component" value="Unassembled WGS sequence"/>
</dbReference>
<evidence type="ECO:0000313" key="4">
    <source>
        <dbReference type="EMBL" id="KAB2808954.1"/>
    </source>
</evidence>
<dbReference type="PROSITE" id="PS50006">
    <property type="entry name" value="FHA_DOMAIN"/>
    <property type="match status" value="1"/>
</dbReference>
<dbReference type="InterPro" id="IPR008984">
    <property type="entry name" value="SMAD_FHA_dom_sf"/>
</dbReference>
<feature type="domain" description="FHA" evidence="3">
    <location>
        <begin position="246"/>
        <end position="301"/>
    </location>
</feature>
<evidence type="ECO:0000259" key="3">
    <source>
        <dbReference type="PROSITE" id="PS50006"/>
    </source>
</evidence>
<dbReference type="RefSeq" id="WP_151581153.1">
    <property type="nucleotide sequence ID" value="NZ_WBVM01000002.1"/>
</dbReference>
<accession>A0A7J5DUE9</accession>
<evidence type="ECO:0000313" key="5">
    <source>
        <dbReference type="Proteomes" id="UP000449906"/>
    </source>
</evidence>
<proteinExistence type="predicted"/>
<feature type="region of interest" description="Disordered" evidence="2">
    <location>
        <begin position="136"/>
        <end position="222"/>
    </location>
</feature>
<comment type="caution">
    <text evidence="4">The sequence shown here is derived from an EMBL/GenBank/DDBJ whole genome shotgun (WGS) entry which is preliminary data.</text>
</comment>
<reference evidence="4 5" key="1">
    <citation type="submission" date="2019-09" db="EMBL/GenBank/DDBJ databases">
        <title>Pimelobacter sp. isolated from Paulinella.</title>
        <authorList>
            <person name="Jeong S.E."/>
        </authorList>
    </citation>
    <scope>NUCLEOTIDE SEQUENCE [LARGE SCALE GENOMIC DNA]</scope>
    <source>
        <strain evidence="4 5">Pch-N</strain>
    </source>
</reference>
<dbReference type="Pfam" id="PF00498">
    <property type="entry name" value="FHA"/>
    <property type="match status" value="1"/>
</dbReference>
<organism evidence="4 5">
    <name type="scientific">Nocardioides simplex</name>
    <name type="common">Arthrobacter simplex</name>
    <dbReference type="NCBI Taxonomy" id="2045"/>
    <lineage>
        <taxon>Bacteria</taxon>
        <taxon>Bacillati</taxon>
        <taxon>Actinomycetota</taxon>
        <taxon>Actinomycetes</taxon>
        <taxon>Propionibacteriales</taxon>
        <taxon>Nocardioidaceae</taxon>
        <taxon>Pimelobacter</taxon>
    </lineage>
</organism>
<protein>
    <submittedName>
        <fullName evidence="4">FHA domain-containing protein</fullName>
    </submittedName>
</protein>
<evidence type="ECO:0000256" key="2">
    <source>
        <dbReference type="SAM" id="MobiDB-lite"/>
    </source>
</evidence>
<dbReference type="EMBL" id="WBVM01000002">
    <property type="protein sequence ID" value="KAB2808954.1"/>
    <property type="molecule type" value="Genomic_DNA"/>
</dbReference>
<feature type="compositionally biased region" description="Pro residues" evidence="2">
    <location>
        <begin position="202"/>
        <end position="222"/>
    </location>
</feature>
<keyword evidence="1" id="KW-0597">Phosphoprotein</keyword>
<dbReference type="Gene3D" id="2.60.200.20">
    <property type="match status" value="1"/>
</dbReference>
<evidence type="ECO:0000256" key="1">
    <source>
        <dbReference type="ARBA" id="ARBA00022553"/>
    </source>
</evidence>
<gene>
    <name evidence="4" type="ORF">F9L07_17950</name>
</gene>
<feature type="compositionally biased region" description="Low complexity" evidence="2">
    <location>
        <begin position="142"/>
        <end position="151"/>
    </location>
</feature>
<name>A0A7J5DUE9_NOCSI</name>
<dbReference type="AlphaFoldDB" id="A0A7J5DUE9"/>
<dbReference type="SUPFAM" id="SSF49879">
    <property type="entry name" value="SMAD/FHA domain"/>
    <property type="match status" value="1"/>
</dbReference>
<sequence length="342" mass="33848">MTATYVPGELATLVAEGGVVLAPADRLTEVAALAGSAPETWATALAALPEVAVLHRDGDALAILVRGGYVVRVGGLSIDGRAAASGTATSTPLVTAVAVEVGPLAGGAAAPVLPIGTGVVRSAGVRWCPLGEPPVPAPAPAAAPASAPAAPEHTVVRGAAGPAPTGPPPGWTPAEPSTDHDGRTITPAQLQAIRASATSTPPSSPPSSPPPPPAPAAPVPPTPPPVRPLVALRLSTGRVVPVRRRVLVGRSPRVQQVGGSANLPALVTIDDPYVSGTHLEVSSDGVRVTATDTSTNGTLLTRPGQIPVPLDRGVPTEVATGDVLTLSKGITATIVPARETEG</sequence>